<reference evidence="2 3" key="1">
    <citation type="journal article" date="2015" name="Fungal Genet. Biol.">
        <title>Evolution of novel wood decay mechanisms in Agaricales revealed by the genome sequences of Fistulina hepatica and Cylindrobasidium torrendii.</title>
        <authorList>
            <person name="Floudas D."/>
            <person name="Held B.W."/>
            <person name="Riley R."/>
            <person name="Nagy L.G."/>
            <person name="Koehler G."/>
            <person name="Ransdell A.S."/>
            <person name="Younus H."/>
            <person name="Chow J."/>
            <person name="Chiniquy J."/>
            <person name="Lipzen A."/>
            <person name="Tritt A."/>
            <person name="Sun H."/>
            <person name="Haridas S."/>
            <person name="LaButti K."/>
            <person name="Ohm R.A."/>
            <person name="Kues U."/>
            <person name="Blanchette R.A."/>
            <person name="Grigoriev I.V."/>
            <person name="Minto R.E."/>
            <person name="Hibbett D.S."/>
        </authorList>
    </citation>
    <scope>NUCLEOTIDE SEQUENCE [LARGE SCALE GENOMIC DNA]</scope>
    <source>
        <strain evidence="2 3">ATCC 64428</strain>
    </source>
</reference>
<keyword evidence="3" id="KW-1185">Reference proteome</keyword>
<name>A0A0D7ABK5_9AGAR</name>
<evidence type="ECO:0000256" key="1">
    <source>
        <dbReference type="SAM" id="MobiDB-lite"/>
    </source>
</evidence>
<protein>
    <submittedName>
        <fullName evidence="2">Uncharacterized protein</fullName>
    </submittedName>
</protein>
<evidence type="ECO:0000313" key="3">
    <source>
        <dbReference type="Proteomes" id="UP000054144"/>
    </source>
</evidence>
<organism evidence="2 3">
    <name type="scientific">Fistulina hepatica ATCC 64428</name>
    <dbReference type="NCBI Taxonomy" id="1128425"/>
    <lineage>
        <taxon>Eukaryota</taxon>
        <taxon>Fungi</taxon>
        <taxon>Dikarya</taxon>
        <taxon>Basidiomycota</taxon>
        <taxon>Agaricomycotina</taxon>
        <taxon>Agaricomycetes</taxon>
        <taxon>Agaricomycetidae</taxon>
        <taxon>Agaricales</taxon>
        <taxon>Fistulinaceae</taxon>
        <taxon>Fistulina</taxon>
    </lineage>
</organism>
<dbReference type="EMBL" id="KN881952">
    <property type="protein sequence ID" value="KIY47311.1"/>
    <property type="molecule type" value="Genomic_DNA"/>
</dbReference>
<accession>A0A0D7ABK5</accession>
<dbReference type="Proteomes" id="UP000054144">
    <property type="component" value="Unassembled WGS sequence"/>
</dbReference>
<proteinExistence type="predicted"/>
<evidence type="ECO:0000313" key="2">
    <source>
        <dbReference type="EMBL" id="KIY47311.1"/>
    </source>
</evidence>
<gene>
    <name evidence="2" type="ORF">FISHEDRAFT_74765</name>
</gene>
<sequence>MDDYERSLPSRRAHPTRVTEARNDMLVARTRDNTGKFTIIQSKIPNGERTARVLMINQSAMMFEANAALEGRDHLGLGFGDEKDGKKHSK</sequence>
<dbReference type="AlphaFoldDB" id="A0A0D7ABK5"/>
<feature type="region of interest" description="Disordered" evidence="1">
    <location>
        <begin position="1"/>
        <end position="23"/>
    </location>
</feature>